<dbReference type="RefSeq" id="WP_165105480.1">
    <property type="nucleotide sequence ID" value="NZ_JAAKYA010000012.1"/>
</dbReference>
<dbReference type="AlphaFoldDB" id="A0A6M1RDG2"/>
<proteinExistence type="predicted"/>
<keyword evidence="1" id="KW-0812">Transmembrane</keyword>
<keyword evidence="1" id="KW-0472">Membrane</keyword>
<organism evidence="2 3">
    <name type="scientific">Limisphaera ngatamarikiensis</name>
    <dbReference type="NCBI Taxonomy" id="1324935"/>
    <lineage>
        <taxon>Bacteria</taxon>
        <taxon>Pseudomonadati</taxon>
        <taxon>Verrucomicrobiota</taxon>
        <taxon>Verrucomicrobiia</taxon>
        <taxon>Limisphaerales</taxon>
        <taxon>Limisphaeraceae</taxon>
        <taxon>Limisphaera</taxon>
    </lineage>
</organism>
<sequence>MKLVPEKHAVPETSGYTLVELMVAVSIGILLAGGGVFLLVEAARENLRTVADATVEQESAQLQARIQGLLRQMSSAEGAVFILPVSEVVGLPTGFQAVIVGRGPTPDFPRAELRFDPQTGRVWFRENRLQPATETTLFENRPGRVVLRQLVFAPSLKADGSTDNGLIRVFMEMDDDGFGRRRPEMNSARVLRSFVVKMRNA</sequence>
<comment type="caution">
    <text evidence="2">The sequence shown here is derived from an EMBL/GenBank/DDBJ whole genome shotgun (WGS) entry which is preliminary data.</text>
</comment>
<reference evidence="2 3" key="1">
    <citation type="submission" date="2020-02" db="EMBL/GenBank/DDBJ databases">
        <title>Draft genome sequence of Limisphaera ngatamarikiensis NGM72.4T, a thermophilic Verrucomicrobia grouped in subdivision 3.</title>
        <authorList>
            <person name="Carere C.R."/>
            <person name="Steen J."/>
            <person name="Hugenholtz P."/>
            <person name="Stott M.B."/>
        </authorList>
    </citation>
    <scope>NUCLEOTIDE SEQUENCE [LARGE SCALE GENOMIC DNA]</scope>
    <source>
        <strain evidence="2 3">NGM72.4</strain>
    </source>
</reference>
<name>A0A6M1RDG2_9BACT</name>
<dbReference type="EMBL" id="JAAKYA010000012">
    <property type="protein sequence ID" value="NGO38148.1"/>
    <property type="molecule type" value="Genomic_DNA"/>
</dbReference>
<keyword evidence="3" id="KW-1185">Reference proteome</keyword>
<dbReference type="Proteomes" id="UP000477311">
    <property type="component" value="Unassembled WGS sequence"/>
</dbReference>
<feature type="transmembrane region" description="Helical" evidence="1">
    <location>
        <begin position="21"/>
        <end position="40"/>
    </location>
</feature>
<evidence type="ECO:0008006" key="4">
    <source>
        <dbReference type="Google" id="ProtNLM"/>
    </source>
</evidence>
<protein>
    <recommendedName>
        <fullName evidence="4">Prepilin-type N-terminal cleavage/methylation domain-containing protein</fullName>
    </recommendedName>
</protein>
<evidence type="ECO:0000313" key="2">
    <source>
        <dbReference type="EMBL" id="NGO38148.1"/>
    </source>
</evidence>
<evidence type="ECO:0000313" key="3">
    <source>
        <dbReference type="Proteomes" id="UP000477311"/>
    </source>
</evidence>
<keyword evidence="1" id="KW-1133">Transmembrane helix</keyword>
<accession>A0A6M1RDG2</accession>
<evidence type="ECO:0000256" key="1">
    <source>
        <dbReference type="SAM" id="Phobius"/>
    </source>
</evidence>
<gene>
    <name evidence="2" type="ORF">G4L39_01895</name>
</gene>